<comment type="caution">
    <text evidence="1">The sequence shown here is derived from an EMBL/GenBank/DDBJ whole genome shotgun (WGS) entry which is preliminary data.</text>
</comment>
<protein>
    <submittedName>
        <fullName evidence="1">Uncharacterized protein</fullName>
    </submittedName>
</protein>
<organism evidence="1">
    <name type="scientific">hydrocarbon metagenome</name>
    <dbReference type="NCBI Taxonomy" id="938273"/>
    <lineage>
        <taxon>unclassified sequences</taxon>
        <taxon>metagenomes</taxon>
        <taxon>ecological metagenomes</taxon>
    </lineage>
</organism>
<reference evidence="1" key="1">
    <citation type="journal article" date="2015" name="Proc. Natl. Acad. Sci. U.S.A.">
        <title>Networks of energetic and metabolic interactions define dynamics in microbial communities.</title>
        <authorList>
            <person name="Embree M."/>
            <person name="Liu J.K."/>
            <person name="Al-Bassam M.M."/>
            <person name="Zengler K."/>
        </authorList>
    </citation>
    <scope>NUCLEOTIDE SEQUENCE</scope>
</reference>
<accession>A0A0W8G9T1</accession>
<dbReference type="AlphaFoldDB" id="A0A0W8G9T1"/>
<sequence length="49" mass="4447">MREKGIAGGTGCPEAGLSSVAGGTMLSGDVPGVVSGNAAGRGAVSATGQ</sequence>
<proteinExistence type="predicted"/>
<dbReference type="EMBL" id="LNQE01000025">
    <property type="protein sequence ID" value="KUG29888.1"/>
    <property type="molecule type" value="Genomic_DNA"/>
</dbReference>
<name>A0A0W8G9T1_9ZZZZ</name>
<evidence type="ECO:0000313" key="1">
    <source>
        <dbReference type="EMBL" id="KUG29888.1"/>
    </source>
</evidence>
<gene>
    <name evidence="1" type="ORF">ASZ90_000222</name>
</gene>